<dbReference type="Proteomes" id="UP000828390">
    <property type="component" value="Unassembled WGS sequence"/>
</dbReference>
<protein>
    <recommendedName>
        <fullName evidence="3">SWIM-type domain-containing protein</fullName>
    </recommendedName>
</protein>
<proteinExistence type="predicted"/>
<dbReference type="EMBL" id="JAIWYP010000005">
    <property type="protein sequence ID" value="KAH3824740.1"/>
    <property type="molecule type" value="Genomic_DNA"/>
</dbReference>
<comment type="caution">
    <text evidence="1">The sequence shown here is derived from an EMBL/GenBank/DDBJ whole genome shotgun (WGS) entry which is preliminary data.</text>
</comment>
<evidence type="ECO:0000313" key="1">
    <source>
        <dbReference type="EMBL" id="KAH3824740.1"/>
    </source>
</evidence>
<dbReference type="AlphaFoldDB" id="A0A9D4GXC3"/>
<evidence type="ECO:0008006" key="3">
    <source>
        <dbReference type="Google" id="ProtNLM"/>
    </source>
</evidence>
<evidence type="ECO:0000313" key="2">
    <source>
        <dbReference type="Proteomes" id="UP000828390"/>
    </source>
</evidence>
<sequence length="116" mass="12830">MLAVRLGRKEVKKDYCASAGLSKATGNVHAAGCDCEACEGEACNHIASLMYGLIDITEKKKEGSNASTSKQFLWNQPRSRKLSPKKANEVVFKKQKFTDMNNTTIVSNVHVLIRNR</sequence>
<accession>A0A9D4GXC3</accession>
<organism evidence="1 2">
    <name type="scientific">Dreissena polymorpha</name>
    <name type="common">Zebra mussel</name>
    <name type="synonym">Mytilus polymorpha</name>
    <dbReference type="NCBI Taxonomy" id="45954"/>
    <lineage>
        <taxon>Eukaryota</taxon>
        <taxon>Metazoa</taxon>
        <taxon>Spiralia</taxon>
        <taxon>Lophotrochozoa</taxon>
        <taxon>Mollusca</taxon>
        <taxon>Bivalvia</taxon>
        <taxon>Autobranchia</taxon>
        <taxon>Heteroconchia</taxon>
        <taxon>Euheterodonta</taxon>
        <taxon>Imparidentia</taxon>
        <taxon>Neoheterodontei</taxon>
        <taxon>Myida</taxon>
        <taxon>Dreissenoidea</taxon>
        <taxon>Dreissenidae</taxon>
        <taxon>Dreissena</taxon>
    </lineage>
</organism>
<reference evidence="1" key="1">
    <citation type="journal article" date="2019" name="bioRxiv">
        <title>The Genome of the Zebra Mussel, Dreissena polymorpha: A Resource for Invasive Species Research.</title>
        <authorList>
            <person name="McCartney M.A."/>
            <person name="Auch B."/>
            <person name="Kono T."/>
            <person name="Mallez S."/>
            <person name="Zhang Y."/>
            <person name="Obille A."/>
            <person name="Becker A."/>
            <person name="Abrahante J.E."/>
            <person name="Garbe J."/>
            <person name="Badalamenti J.P."/>
            <person name="Herman A."/>
            <person name="Mangelson H."/>
            <person name="Liachko I."/>
            <person name="Sullivan S."/>
            <person name="Sone E.D."/>
            <person name="Koren S."/>
            <person name="Silverstein K.A.T."/>
            <person name="Beckman K.B."/>
            <person name="Gohl D.M."/>
        </authorList>
    </citation>
    <scope>NUCLEOTIDE SEQUENCE</scope>
    <source>
        <strain evidence="1">Duluth1</strain>
        <tissue evidence="1">Whole animal</tissue>
    </source>
</reference>
<reference evidence="1" key="2">
    <citation type="submission" date="2020-11" db="EMBL/GenBank/DDBJ databases">
        <authorList>
            <person name="McCartney M.A."/>
            <person name="Auch B."/>
            <person name="Kono T."/>
            <person name="Mallez S."/>
            <person name="Becker A."/>
            <person name="Gohl D.M."/>
            <person name="Silverstein K.A.T."/>
            <person name="Koren S."/>
            <person name="Bechman K.B."/>
            <person name="Herman A."/>
            <person name="Abrahante J.E."/>
            <person name="Garbe J."/>
        </authorList>
    </citation>
    <scope>NUCLEOTIDE SEQUENCE</scope>
    <source>
        <strain evidence="1">Duluth1</strain>
        <tissue evidence="1">Whole animal</tissue>
    </source>
</reference>
<keyword evidence="2" id="KW-1185">Reference proteome</keyword>
<name>A0A9D4GXC3_DREPO</name>
<gene>
    <name evidence="1" type="ORF">DPMN_126593</name>
</gene>